<reference evidence="2 3" key="1">
    <citation type="journal article" name="Sci. Rep.">
        <title>Genome-scale phylogenetic analyses confirm Olpidium as the closest living zoosporic fungus to the non-flagellated, terrestrial fungi.</title>
        <authorList>
            <person name="Chang Y."/>
            <person name="Rochon D."/>
            <person name="Sekimoto S."/>
            <person name="Wang Y."/>
            <person name="Chovatia M."/>
            <person name="Sandor L."/>
            <person name="Salamov A."/>
            <person name="Grigoriev I.V."/>
            <person name="Stajich J.E."/>
            <person name="Spatafora J.W."/>
        </authorList>
    </citation>
    <scope>NUCLEOTIDE SEQUENCE [LARGE SCALE GENOMIC DNA]</scope>
    <source>
        <strain evidence="2">S191</strain>
    </source>
</reference>
<proteinExistence type="predicted"/>
<gene>
    <name evidence="2" type="ORF">BJ554DRAFT_1947</name>
</gene>
<feature type="region of interest" description="Disordered" evidence="1">
    <location>
        <begin position="327"/>
        <end position="352"/>
    </location>
</feature>
<feature type="region of interest" description="Disordered" evidence="1">
    <location>
        <begin position="65"/>
        <end position="109"/>
    </location>
</feature>
<organism evidence="2 3">
    <name type="scientific">Olpidium bornovanus</name>
    <dbReference type="NCBI Taxonomy" id="278681"/>
    <lineage>
        <taxon>Eukaryota</taxon>
        <taxon>Fungi</taxon>
        <taxon>Fungi incertae sedis</taxon>
        <taxon>Olpidiomycota</taxon>
        <taxon>Olpidiomycotina</taxon>
        <taxon>Olpidiomycetes</taxon>
        <taxon>Olpidiales</taxon>
        <taxon>Olpidiaceae</taxon>
        <taxon>Olpidium</taxon>
    </lineage>
</organism>
<accession>A0A8H8DH13</accession>
<evidence type="ECO:0000256" key="1">
    <source>
        <dbReference type="SAM" id="MobiDB-lite"/>
    </source>
</evidence>
<sequence length="404" mass="43489">MSQPESARKAYLRRQRHPHRDAGFGRGAGSGTALPIRRSAPREASSHPLLGANVTEIASRGHVTDTADIPRAQPTAPQSSEHKNETRSRRGALHPVPCQVMGPTGQRASAQTRRRAAACSRKNCAARTGFWRLLKVPLTGCYVEPPLATDDFPSSIPLELLRARCPRHRQTPGGRSRRQRPCRMTCPLPRPPFARRAGHYATSSLQVLLSTSALHFELCRVVPSSLSGHPPRPLALVSRRPEHRCNDNQTWPSPPPPAGPVPFAVRSPTSYTTPASPCLSGDEASVPCRLQSHSLSLIKVIVGEQCNELSPSLAVGPSPRTRFFLPQSPPGAPPAQTAPGSVHRGNPVSPAPPAECHPCRTVTEALTRLAADPCLMFPGDIPRPDGLEPDFRTTRPRAASTSGG</sequence>
<dbReference type="Proteomes" id="UP000673691">
    <property type="component" value="Unassembled WGS sequence"/>
</dbReference>
<feature type="region of interest" description="Disordered" evidence="1">
    <location>
        <begin position="1"/>
        <end position="51"/>
    </location>
</feature>
<name>A0A8H8DH13_9FUNG</name>
<feature type="compositionally biased region" description="Basic residues" evidence="1">
    <location>
        <begin position="10"/>
        <end position="19"/>
    </location>
</feature>
<feature type="compositionally biased region" description="Basic and acidic residues" evidence="1">
    <location>
        <begin position="382"/>
        <end position="393"/>
    </location>
</feature>
<protein>
    <submittedName>
        <fullName evidence="2">Uncharacterized protein</fullName>
    </submittedName>
</protein>
<keyword evidence="3" id="KW-1185">Reference proteome</keyword>
<dbReference type="EMBL" id="JAEFCI010009244">
    <property type="protein sequence ID" value="KAG5457928.1"/>
    <property type="molecule type" value="Genomic_DNA"/>
</dbReference>
<comment type="caution">
    <text evidence="2">The sequence shown here is derived from an EMBL/GenBank/DDBJ whole genome shotgun (WGS) entry which is preliminary data.</text>
</comment>
<feature type="region of interest" description="Disordered" evidence="1">
    <location>
        <begin position="380"/>
        <end position="404"/>
    </location>
</feature>
<evidence type="ECO:0000313" key="2">
    <source>
        <dbReference type="EMBL" id="KAG5457928.1"/>
    </source>
</evidence>
<dbReference type="AlphaFoldDB" id="A0A8H8DH13"/>
<evidence type="ECO:0000313" key="3">
    <source>
        <dbReference type="Proteomes" id="UP000673691"/>
    </source>
</evidence>